<evidence type="ECO:0000256" key="1">
    <source>
        <dbReference type="ARBA" id="ARBA00023277"/>
    </source>
</evidence>
<dbReference type="Proteomes" id="UP001500506">
    <property type="component" value="Unassembled WGS sequence"/>
</dbReference>
<evidence type="ECO:0000313" key="3">
    <source>
        <dbReference type="EMBL" id="GAA1763592.1"/>
    </source>
</evidence>
<dbReference type="Gene3D" id="3.20.20.150">
    <property type="entry name" value="Divalent-metal-dependent TIM barrel enzymes"/>
    <property type="match status" value="1"/>
</dbReference>
<keyword evidence="1" id="KW-0119">Carbohydrate metabolism</keyword>
<accession>A0ABN2KSW0</accession>
<feature type="domain" description="Xylose isomerase-like TIM barrel" evidence="2">
    <location>
        <begin position="57"/>
        <end position="277"/>
    </location>
</feature>
<reference evidence="3 4" key="1">
    <citation type="journal article" date="2019" name="Int. J. Syst. Evol. Microbiol.">
        <title>The Global Catalogue of Microorganisms (GCM) 10K type strain sequencing project: providing services to taxonomists for standard genome sequencing and annotation.</title>
        <authorList>
            <consortium name="The Broad Institute Genomics Platform"/>
            <consortium name="The Broad Institute Genome Sequencing Center for Infectious Disease"/>
            <person name="Wu L."/>
            <person name="Ma J."/>
        </authorList>
    </citation>
    <scope>NUCLEOTIDE SEQUENCE [LARGE SCALE GENOMIC DNA]</scope>
    <source>
        <strain evidence="3 4">JCM 14319</strain>
    </source>
</reference>
<dbReference type="PANTHER" id="PTHR12110">
    <property type="entry name" value="HYDROXYPYRUVATE ISOMERASE"/>
    <property type="match status" value="1"/>
</dbReference>
<gene>
    <name evidence="3" type="ORF">GCM10009747_23940</name>
</gene>
<dbReference type="EMBL" id="BAAANH010000005">
    <property type="protein sequence ID" value="GAA1763592.1"/>
    <property type="molecule type" value="Genomic_DNA"/>
</dbReference>
<protein>
    <recommendedName>
        <fullName evidence="2">Xylose isomerase-like TIM barrel domain-containing protein</fullName>
    </recommendedName>
</protein>
<evidence type="ECO:0000313" key="4">
    <source>
        <dbReference type="Proteomes" id="UP001500506"/>
    </source>
</evidence>
<name>A0ABN2KSW0_9MICO</name>
<dbReference type="InterPro" id="IPR050312">
    <property type="entry name" value="IolE/XylAMocC-like"/>
</dbReference>
<dbReference type="InterPro" id="IPR036237">
    <property type="entry name" value="Xyl_isomerase-like_sf"/>
</dbReference>
<evidence type="ECO:0000259" key="2">
    <source>
        <dbReference type="Pfam" id="PF01261"/>
    </source>
</evidence>
<sequence>MCLPWTPNLTSPRLGVPDEVNTREVEYIIVTSTQPVAWDLSGFGDEIDPDPRLQISVLKALGARHIEVRSAWGVNVVDLDDEQLAALAALLRDQEMTASAVASPIGKVDVSLDADLEVARLRRIIRVADALGTPNIRIFSFFRSAGVAVESIRDDVLLRMRLLADEAERAGVTLLHENEKDIYGDTPERVLDLVESVGSSALRLAWDSANFVQVGVAHPHDDGYAMLRPYLDYLQVKDAVAATGEVVPAGQGDGQVLSTLTALRDDGYTGFASLEPHLAAAHELGGFSGPAAFGDAARAFSGLVSQIGVTTK</sequence>
<keyword evidence="4" id="KW-1185">Reference proteome</keyword>
<organism evidence="3 4">
    <name type="scientific">Agromyces humatus</name>
    <dbReference type="NCBI Taxonomy" id="279573"/>
    <lineage>
        <taxon>Bacteria</taxon>
        <taxon>Bacillati</taxon>
        <taxon>Actinomycetota</taxon>
        <taxon>Actinomycetes</taxon>
        <taxon>Micrococcales</taxon>
        <taxon>Microbacteriaceae</taxon>
        <taxon>Agromyces</taxon>
    </lineage>
</organism>
<dbReference type="PANTHER" id="PTHR12110:SF53">
    <property type="entry name" value="BLR5974 PROTEIN"/>
    <property type="match status" value="1"/>
</dbReference>
<dbReference type="InterPro" id="IPR013022">
    <property type="entry name" value="Xyl_isomerase-like_TIM-brl"/>
</dbReference>
<proteinExistence type="predicted"/>
<comment type="caution">
    <text evidence="3">The sequence shown here is derived from an EMBL/GenBank/DDBJ whole genome shotgun (WGS) entry which is preliminary data.</text>
</comment>
<dbReference type="SUPFAM" id="SSF51658">
    <property type="entry name" value="Xylose isomerase-like"/>
    <property type="match status" value="1"/>
</dbReference>
<dbReference type="Pfam" id="PF01261">
    <property type="entry name" value="AP_endonuc_2"/>
    <property type="match status" value="1"/>
</dbReference>